<comment type="subcellular location">
    <subcellularLocation>
        <location evidence="1 4 5">Nucleus</location>
    </subcellularLocation>
</comment>
<dbReference type="Pfam" id="PF08880">
    <property type="entry name" value="QLQ"/>
    <property type="match status" value="1"/>
</dbReference>
<evidence type="ECO:0000256" key="4">
    <source>
        <dbReference type="PROSITE-ProRule" id="PRU01002"/>
    </source>
</evidence>
<dbReference type="InterPro" id="IPR014977">
    <property type="entry name" value="WRC_dom"/>
</dbReference>
<feature type="short sequence motif" description="Bipartite nuclear localization signal" evidence="4">
    <location>
        <begin position="207"/>
        <end position="217"/>
    </location>
</feature>
<feature type="compositionally biased region" description="Low complexity" evidence="6">
    <location>
        <begin position="259"/>
        <end position="280"/>
    </location>
</feature>
<feature type="domain" description="QLQ" evidence="7">
    <location>
        <begin position="133"/>
        <end position="168"/>
    </location>
</feature>
<name>A0A835QGZ5_VANPL</name>
<proteinExistence type="inferred from homology"/>
<gene>
    <name evidence="9" type="ORF">HPP92_018185</name>
</gene>
<comment type="domain">
    <text evidence="5">The QLQ domain and WRC domain may be involved in protein-protein interaction and DNA-binding, respectively.</text>
</comment>
<feature type="short sequence motif" description="Bipartite nuclear localization signal" evidence="4">
    <location>
        <begin position="235"/>
        <end position="242"/>
    </location>
</feature>
<evidence type="ECO:0000256" key="5">
    <source>
        <dbReference type="RuleBase" id="RU367127"/>
    </source>
</evidence>
<dbReference type="GO" id="GO:0006351">
    <property type="term" value="P:DNA-templated transcription"/>
    <property type="evidence" value="ECO:0007669"/>
    <property type="project" value="UniProtKB-UniRule"/>
</dbReference>
<evidence type="ECO:0000256" key="3">
    <source>
        <dbReference type="ARBA" id="ARBA00023242"/>
    </source>
</evidence>
<evidence type="ECO:0000259" key="8">
    <source>
        <dbReference type="PROSITE" id="PS51667"/>
    </source>
</evidence>
<comment type="similarity">
    <text evidence="2 5">Belongs to the GRF family.</text>
</comment>
<dbReference type="SMART" id="SM00951">
    <property type="entry name" value="QLQ"/>
    <property type="match status" value="1"/>
</dbReference>
<comment type="function">
    <text evidence="5">Transcription activator.</text>
</comment>
<accession>A0A835QGZ5</accession>
<feature type="domain" description="WRC" evidence="8">
    <location>
        <begin position="202"/>
        <end position="246"/>
    </location>
</feature>
<reference evidence="9 10" key="1">
    <citation type="journal article" date="2020" name="Nat. Food">
        <title>A phased Vanilla planifolia genome enables genetic improvement of flavour and production.</title>
        <authorList>
            <person name="Hasing T."/>
            <person name="Tang H."/>
            <person name="Brym M."/>
            <person name="Khazi F."/>
            <person name="Huang T."/>
            <person name="Chambers A.H."/>
        </authorList>
    </citation>
    <scope>NUCLEOTIDE SEQUENCE [LARGE SCALE GENOMIC DNA]</scope>
    <source>
        <tissue evidence="9">Leaf</tissue>
    </source>
</reference>
<comment type="caution">
    <text evidence="9">The sequence shown here is derived from an EMBL/GenBank/DDBJ whole genome shotgun (WGS) entry which is preliminary data.</text>
</comment>
<keyword evidence="5" id="KW-0805">Transcription regulation</keyword>
<dbReference type="AlphaFoldDB" id="A0A835QGZ5"/>
<feature type="region of interest" description="Disordered" evidence="6">
    <location>
        <begin position="49"/>
        <end position="76"/>
    </location>
</feature>
<evidence type="ECO:0000259" key="7">
    <source>
        <dbReference type="PROSITE" id="PS51666"/>
    </source>
</evidence>
<dbReference type="InterPro" id="IPR014978">
    <property type="entry name" value="Gln-Leu-Gln_QLQ"/>
</dbReference>
<evidence type="ECO:0000256" key="1">
    <source>
        <dbReference type="ARBA" id="ARBA00004123"/>
    </source>
</evidence>
<dbReference type="OrthoDB" id="1927209at2759"/>
<evidence type="ECO:0000313" key="9">
    <source>
        <dbReference type="EMBL" id="KAG0468857.1"/>
    </source>
</evidence>
<sequence length="561" mass="60505">MDFGGILGMEVLVGSSSCSFSPSLGTSNLESIGKRGLFGSHFLEQGRYGRAEEDDESCPKISRSIPHSRSSNGETMLSFSSSKLSAHMHSSGNPSALAPLQTSSTVIPNGNAGLTSGYLNLSMQRVVGGASELFTHSQRMELEQQVLIYNCIRANAPIPTSLISSFRRSLNLAGFSTCPTASMRPNSGWWGYFHPSFVGNPDPEPYRCRRTDGKKWRCSRDAVPEQKYCERHLNRGRHRSRKHVEGHAGHAKKTMPNITSSTSVSAVSSGSLSSNSLTVSKHQKSTHAAPPQSWTLDGSNTVKDYVDSAEDQSILTTKPFESLFPTTRNYNPLDGTSSLQVDSGNAFLSQLSGTFVANNSLVSPLELNENQSKQPHILGHFVEEWNPSQSDCSVIVWSDAEEKQSEKTPLSAPFLMASSDFSSSTSSPIQDRQSPLGIGLGLGGIATESNSMHMNWRSAPWEVRTGASASRGGPLGEALASTSSTLTDENKSFLRLMNDGWDLSPPFASSTDKALLSTTLSSVSCSSAKHGFVENNTNEVLGSLFDSENANSSTLFKHLPK</sequence>
<evidence type="ECO:0000256" key="6">
    <source>
        <dbReference type="SAM" id="MobiDB-lite"/>
    </source>
</evidence>
<dbReference type="PROSITE" id="PS51667">
    <property type="entry name" value="WRC"/>
    <property type="match status" value="1"/>
</dbReference>
<dbReference type="GO" id="GO:0005524">
    <property type="term" value="F:ATP binding"/>
    <property type="evidence" value="ECO:0007669"/>
    <property type="project" value="UniProtKB-UniRule"/>
</dbReference>
<keyword evidence="5" id="KW-0010">Activator</keyword>
<dbReference type="EMBL" id="JADCNM010000009">
    <property type="protein sequence ID" value="KAG0468857.1"/>
    <property type="molecule type" value="Genomic_DNA"/>
</dbReference>
<dbReference type="PANTHER" id="PTHR31602:SF42">
    <property type="entry name" value="GROWTH-REGULATING FACTOR 2"/>
    <property type="match status" value="1"/>
</dbReference>
<keyword evidence="5" id="KW-0804">Transcription</keyword>
<dbReference type="PROSITE" id="PS51666">
    <property type="entry name" value="QLQ"/>
    <property type="match status" value="1"/>
</dbReference>
<dbReference type="PANTHER" id="PTHR31602">
    <property type="entry name" value="GROWTH-REGULATING FACTOR 5"/>
    <property type="match status" value="1"/>
</dbReference>
<evidence type="ECO:0000256" key="2">
    <source>
        <dbReference type="ARBA" id="ARBA00008122"/>
    </source>
</evidence>
<organism evidence="9 10">
    <name type="scientific">Vanilla planifolia</name>
    <name type="common">Vanilla</name>
    <dbReference type="NCBI Taxonomy" id="51239"/>
    <lineage>
        <taxon>Eukaryota</taxon>
        <taxon>Viridiplantae</taxon>
        <taxon>Streptophyta</taxon>
        <taxon>Embryophyta</taxon>
        <taxon>Tracheophyta</taxon>
        <taxon>Spermatophyta</taxon>
        <taxon>Magnoliopsida</taxon>
        <taxon>Liliopsida</taxon>
        <taxon>Asparagales</taxon>
        <taxon>Orchidaceae</taxon>
        <taxon>Vanilloideae</taxon>
        <taxon>Vanilleae</taxon>
        <taxon>Vanilla</taxon>
    </lineage>
</organism>
<keyword evidence="3 4" id="KW-0539">Nucleus</keyword>
<dbReference type="Pfam" id="PF08879">
    <property type="entry name" value="WRC"/>
    <property type="match status" value="1"/>
</dbReference>
<feature type="compositionally biased region" description="Polar residues" evidence="6">
    <location>
        <begin position="65"/>
        <end position="75"/>
    </location>
</feature>
<dbReference type="InterPro" id="IPR031137">
    <property type="entry name" value="GRF"/>
</dbReference>
<dbReference type="GO" id="GO:0032502">
    <property type="term" value="P:developmental process"/>
    <property type="evidence" value="ECO:0007669"/>
    <property type="project" value="InterPro"/>
</dbReference>
<feature type="region of interest" description="Disordered" evidence="6">
    <location>
        <begin position="234"/>
        <end position="298"/>
    </location>
</feature>
<protein>
    <recommendedName>
        <fullName evidence="5">Growth-regulating factor</fullName>
    </recommendedName>
</protein>
<dbReference type="GO" id="GO:0006355">
    <property type="term" value="P:regulation of DNA-templated transcription"/>
    <property type="evidence" value="ECO:0007669"/>
    <property type="project" value="InterPro"/>
</dbReference>
<evidence type="ECO:0000313" key="10">
    <source>
        <dbReference type="Proteomes" id="UP000639772"/>
    </source>
</evidence>
<dbReference type="GO" id="GO:0005634">
    <property type="term" value="C:nucleus"/>
    <property type="evidence" value="ECO:0007669"/>
    <property type="project" value="UniProtKB-SubCell"/>
</dbReference>
<dbReference type="Proteomes" id="UP000639772">
    <property type="component" value="Chromosome 9"/>
</dbReference>